<accession>A0A9W7L3R0</accession>
<gene>
    <name evidence="2" type="ORF">TrCOL_g6796</name>
</gene>
<dbReference type="Gene3D" id="3.40.50.80">
    <property type="entry name" value="Nucleotide-binding domain of ferredoxin-NADP reductase (FNR) module"/>
    <property type="match status" value="1"/>
</dbReference>
<evidence type="ECO:0000313" key="2">
    <source>
        <dbReference type="EMBL" id="GMI26622.1"/>
    </source>
</evidence>
<sequence length="475" mass="51529">MVSPPPPPHEILQTSIEVCQAGTCHSLGAPECLAEIEELVGAVGDSKCKVRPTGCIGYCRQGPNAVIVKKLRGSDGGRKKDVTVEVKIRSLEASVRVVENATGERPNLEDPELEQRFAKLRGRRVREDAKSRHHWNAALRGLVGEQATEDRSELKDILSKAGFQDGILIGDTMPSAIESYTRWTLSSVTPVSRHSAIYSLTSKDRKRATPHPRGRGRQVVPVTFHTTLLAEIGQNGEGPLPWVEREYTPVSTAREWDLGRCELLVKIYKDGLATSWLRADPPPQFWLSTPMKTLHVPSLNPDGSAFSPASVLLLLAGTGVVALPQILAHRDPCYKLGISTPRRWQLRVPIDLLFSCREDDVLLLPEIAQWCRDGEDKGLRHCTLMLTPPNADGATPFPDVAVGVGDGQAAEQALKGVANAGIVRSRLSPALVTEAVGRLARPCRVVVSGPGGFNTAARELLAGLVEDEEITILAA</sequence>
<dbReference type="CDD" id="cd02980">
    <property type="entry name" value="TRX_Fd_family"/>
    <property type="match status" value="1"/>
</dbReference>
<comment type="caution">
    <text evidence="2">The sequence shown here is derived from an EMBL/GenBank/DDBJ whole genome shotgun (WGS) entry which is preliminary data.</text>
</comment>
<dbReference type="Gene3D" id="2.40.30.10">
    <property type="entry name" value="Translation factors"/>
    <property type="match status" value="1"/>
</dbReference>
<keyword evidence="3" id="KW-1185">Reference proteome</keyword>
<evidence type="ECO:0000259" key="1">
    <source>
        <dbReference type="Pfam" id="PF00970"/>
    </source>
</evidence>
<dbReference type="EMBL" id="BRYA01000633">
    <property type="protein sequence ID" value="GMI26622.1"/>
    <property type="molecule type" value="Genomic_DNA"/>
</dbReference>
<dbReference type="Pfam" id="PF00970">
    <property type="entry name" value="FAD_binding_6"/>
    <property type="match status" value="1"/>
</dbReference>
<organism evidence="2 3">
    <name type="scientific">Triparma columacea</name>
    <dbReference type="NCBI Taxonomy" id="722753"/>
    <lineage>
        <taxon>Eukaryota</taxon>
        <taxon>Sar</taxon>
        <taxon>Stramenopiles</taxon>
        <taxon>Ochrophyta</taxon>
        <taxon>Bolidophyceae</taxon>
        <taxon>Parmales</taxon>
        <taxon>Triparmaceae</taxon>
        <taxon>Triparma</taxon>
    </lineage>
</organism>
<dbReference type="InterPro" id="IPR017938">
    <property type="entry name" value="Riboflavin_synthase-like_b-brl"/>
</dbReference>
<evidence type="ECO:0000313" key="3">
    <source>
        <dbReference type="Proteomes" id="UP001165065"/>
    </source>
</evidence>
<dbReference type="Proteomes" id="UP001165065">
    <property type="component" value="Unassembled WGS sequence"/>
</dbReference>
<dbReference type="SUPFAM" id="SSF63380">
    <property type="entry name" value="Riboflavin synthase domain-like"/>
    <property type="match status" value="1"/>
</dbReference>
<dbReference type="InterPro" id="IPR008333">
    <property type="entry name" value="Cbr1-like_FAD-bd_dom"/>
</dbReference>
<dbReference type="SUPFAM" id="SSF52833">
    <property type="entry name" value="Thioredoxin-like"/>
    <property type="match status" value="1"/>
</dbReference>
<proteinExistence type="predicted"/>
<dbReference type="InterPro" id="IPR036249">
    <property type="entry name" value="Thioredoxin-like_sf"/>
</dbReference>
<dbReference type="OrthoDB" id="432685at2759"/>
<dbReference type="InterPro" id="IPR039261">
    <property type="entry name" value="FNR_nucleotide-bd"/>
</dbReference>
<dbReference type="AlphaFoldDB" id="A0A9W7L3R0"/>
<feature type="domain" description="Flavoprotein pyridine nucleotide cytochrome reductase-like FAD-binding" evidence="1">
    <location>
        <begin position="243"/>
        <end position="279"/>
    </location>
</feature>
<name>A0A9W7L3R0_9STRA</name>
<dbReference type="Gene3D" id="3.40.30.10">
    <property type="entry name" value="Glutaredoxin"/>
    <property type="match status" value="1"/>
</dbReference>
<protein>
    <recommendedName>
        <fullName evidence="1">Flavoprotein pyridine nucleotide cytochrome reductase-like FAD-binding domain-containing protein</fullName>
    </recommendedName>
</protein>
<reference evidence="3" key="1">
    <citation type="journal article" date="2023" name="Commun. Biol.">
        <title>Genome analysis of Parmales, the sister group of diatoms, reveals the evolutionary specialization of diatoms from phago-mixotrophs to photoautotrophs.</title>
        <authorList>
            <person name="Ban H."/>
            <person name="Sato S."/>
            <person name="Yoshikawa S."/>
            <person name="Yamada K."/>
            <person name="Nakamura Y."/>
            <person name="Ichinomiya M."/>
            <person name="Sato N."/>
            <person name="Blanc-Mathieu R."/>
            <person name="Endo H."/>
            <person name="Kuwata A."/>
            <person name="Ogata H."/>
        </authorList>
    </citation>
    <scope>NUCLEOTIDE SEQUENCE [LARGE SCALE GENOMIC DNA]</scope>
</reference>